<name>A0A1E7JIE3_9ACTN</name>
<dbReference type="STRING" id="933944.AN215_22370"/>
<evidence type="ECO:0000313" key="2">
    <source>
        <dbReference type="EMBL" id="OEU86239.1"/>
    </source>
</evidence>
<proteinExistence type="predicted"/>
<evidence type="ECO:0000313" key="3">
    <source>
        <dbReference type="Proteomes" id="UP000176087"/>
    </source>
</evidence>
<sequence>MSGGAIATGAHGRAVSYSHTAPPPQTDAATLALLEAVRALRADMRVLAATDETAAVDGELGEIEGEITRTGRAGAGRLAPLRDRLQAGASAVGMLASATAVVQAAAQVLG</sequence>
<organism evidence="2 3">
    <name type="scientific">Streptomyces abyssalis</name>
    <dbReference type="NCBI Taxonomy" id="933944"/>
    <lineage>
        <taxon>Bacteria</taxon>
        <taxon>Bacillati</taxon>
        <taxon>Actinomycetota</taxon>
        <taxon>Actinomycetes</taxon>
        <taxon>Kitasatosporales</taxon>
        <taxon>Streptomycetaceae</taxon>
        <taxon>Streptomyces</taxon>
    </lineage>
</organism>
<keyword evidence="3" id="KW-1185">Reference proteome</keyword>
<reference evidence="2 3" key="1">
    <citation type="journal article" date="2016" name="Front. Microbiol.">
        <title>Comparative Genomics Analysis of Streptomyces Species Reveals Their Adaptation to the Marine Environment and Their Diversity at the Genomic Level.</title>
        <authorList>
            <person name="Tian X."/>
            <person name="Zhang Z."/>
            <person name="Yang T."/>
            <person name="Chen M."/>
            <person name="Li J."/>
            <person name="Chen F."/>
            <person name="Yang J."/>
            <person name="Li W."/>
            <person name="Zhang B."/>
            <person name="Zhang Z."/>
            <person name="Wu J."/>
            <person name="Zhang C."/>
            <person name="Long L."/>
            <person name="Xiao J."/>
        </authorList>
    </citation>
    <scope>NUCLEOTIDE SEQUENCE [LARGE SCALE GENOMIC DNA]</scope>
    <source>
        <strain evidence="2 3">SCSIO 10390</strain>
    </source>
</reference>
<dbReference type="AlphaFoldDB" id="A0A1E7JIE3"/>
<accession>A0A1E7JIE3</accession>
<gene>
    <name evidence="2" type="ORF">AN215_22370</name>
</gene>
<dbReference type="PATRIC" id="fig|933944.5.peg.6051"/>
<comment type="caution">
    <text evidence="2">The sequence shown here is derived from an EMBL/GenBank/DDBJ whole genome shotgun (WGS) entry which is preliminary data.</text>
</comment>
<dbReference type="Proteomes" id="UP000176087">
    <property type="component" value="Unassembled WGS sequence"/>
</dbReference>
<protein>
    <submittedName>
        <fullName evidence="2">Uncharacterized protein</fullName>
    </submittedName>
</protein>
<dbReference type="EMBL" id="LJGT01000041">
    <property type="protein sequence ID" value="OEU86239.1"/>
    <property type="molecule type" value="Genomic_DNA"/>
</dbReference>
<feature type="region of interest" description="Disordered" evidence="1">
    <location>
        <begin position="1"/>
        <end position="22"/>
    </location>
</feature>
<evidence type="ECO:0000256" key="1">
    <source>
        <dbReference type="SAM" id="MobiDB-lite"/>
    </source>
</evidence>